<dbReference type="RefSeq" id="WP_249699644.1">
    <property type="nucleotide sequence ID" value="NZ_JAMFLX010000013.1"/>
</dbReference>
<evidence type="ECO:0000313" key="10">
    <source>
        <dbReference type="Proteomes" id="UP001203338"/>
    </source>
</evidence>
<keyword evidence="4 9" id="KW-0378">Hydrolase</keyword>
<dbReference type="EC" id="3.6.1.1" evidence="2"/>
<accession>A0ABT0PGD9</accession>
<dbReference type="SUPFAM" id="SSF64182">
    <property type="entry name" value="DHH phosphoesterases"/>
    <property type="match status" value="1"/>
</dbReference>
<evidence type="ECO:0000256" key="2">
    <source>
        <dbReference type="ARBA" id="ARBA00012146"/>
    </source>
</evidence>
<evidence type="ECO:0000259" key="8">
    <source>
        <dbReference type="SMART" id="SM01131"/>
    </source>
</evidence>
<comment type="caution">
    <text evidence="9">The sequence shown here is derived from an EMBL/GenBank/DDBJ whole genome shotgun (WGS) entry which is preliminary data.</text>
</comment>
<evidence type="ECO:0000313" key="9">
    <source>
        <dbReference type="EMBL" id="MCL6270429.1"/>
    </source>
</evidence>
<comment type="catalytic activity">
    <reaction evidence="7">
        <text>diphosphate + H2O = 2 phosphate + H(+)</text>
        <dbReference type="Rhea" id="RHEA:24576"/>
        <dbReference type="ChEBI" id="CHEBI:15377"/>
        <dbReference type="ChEBI" id="CHEBI:15378"/>
        <dbReference type="ChEBI" id="CHEBI:33019"/>
        <dbReference type="ChEBI" id="CHEBI:43474"/>
        <dbReference type="EC" id="3.6.1.1"/>
    </reaction>
</comment>
<dbReference type="PANTHER" id="PTHR12112">
    <property type="entry name" value="BNIP - RELATED"/>
    <property type="match status" value="1"/>
</dbReference>
<evidence type="ECO:0000256" key="1">
    <source>
        <dbReference type="ARBA" id="ARBA00001936"/>
    </source>
</evidence>
<dbReference type="InterPro" id="IPR038763">
    <property type="entry name" value="DHH_sf"/>
</dbReference>
<name>A0ABT0PGD9_9GAMM</name>
<sequence length="303" mass="33106">MIKVVGHTNPDTDSICSALVAAEWLKAARDMEAVAMAQGEVTSETAFILKEAGVEAPAIVGNVAGEKVWLVDFTDLSQAPEGLSEAEIVGIVDHHRLGDITTVNPLEAWIWPVGCSCTILFNLFRMENIEITRPQAVLMLGAIVSDTVAFRSPTCTDKDRTAAKALAEIAGLDLCEFADQLLRVKTNLDGLSVTSLVDRDLKKYPFEEESLVVGQIEIASFEQVEDKIDELQAELTKRCAEDGLKLAALMVTNISTSTTRLLYQGEWSERLAEHAQAAGVLVMEDTMSRKKQAWPWLQTVLAS</sequence>
<feature type="domain" description="DHHA2" evidence="8">
    <location>
        <begin position="178"/>
        <end position="301"/>
    </location>
</feature>
<dbReference type="InterPro" id="IPR038222">
    <property type="entry name" value="DHHA2_dom_sf"/>
</dbReference>
<dbReference type="NCBIfam" id="NF003877">
    <property type="entry name" value="PRK05427.1"/>
    <property type="match status" value="1"/>
</dbReference>
<dbReference type="Pfam" id="PF02833">
    <property type="entry name" value="DHHA2"/>
    <property type="match status" value="1"/>
</dbReference>
<dbReference type="InterPro" id="IPR004097">
    <property type="entry name" value="DHHA2"/>
</dbReference>
<evidence type="ECO:0000256" key="3">
    <source>
        <dbReference type="ARBA" id="ARBA00022723"/>
    </source>
</evidence>
<evidence type="ECO:0000256" key="7">
    <source>
        <dbReference type="ARBA" id="ARBA00047820"/>
    </source>
</evidence>
<proteinExistence type="predicted"/>
<gene>
    <name evidence="9" type="ORF">M3P05_10905</name>
</gene>
<evidence type="ECO:0000256" key="6">
    <source>
        <dbReference type="ARBA" id="ARBA00032535"/>
    </source>
</evidence>
<evidence type="ECO:0000256" key="5">
    <source>
        <dbReference type="ARBA" id="ARBA00023211"/>
    </source>
</evidence>
<dbReference type="SMART" id="SM01131">
    <property type="entry name" value="DHHA2"/>
    <property type="match status" value="1"/>
</dbReference>
<evidence type="ECO:0000256" key="4">
    <source>
        <dbReference type="ARBA" id="ARBA00022801"/>
    </source>
</evidence>
<keyword evidence="10" id="KW-1185">Reference proteome</keyword>
<dbReference type="Gene3D" id="3.10.310.20">
    <property type="entry name" value="DHHA2 domain"/>
    <property type="match status" value="1"/>
</dbReference>
<reference evidence="9 10" key="1">
    <citation type="submission" date="2022-05" db="EMBL/GenBank/DDBJ databases">
        <authorList>
            <person name="Park J.-S."/>
        </authorList>
    </citation>
    <scope>NUCLEOTIDE SEQUENCE [LARGE SCALE GENOMIC DNA]</scope>
    <source>
        <strain evidence="9 10">2012CJ34-2</strain>
    </source>
</reference>
<keyword evidence="5" id="KW-0464">Manganese</keyword>
<protein>
    <recommendedName>
        <fullName evidence="2">inorganic diphosphatase</fullName>
        <ecNumber evidence="2">3.6.1.1</ecNumber>
    </recommendedName>
    <alternativeName>
        <fullName evidence="6">Pyrophosphate phospho-hydrolase</fullName>
    </alternativeName>
</protein>
<keyword evidence="3" id="KW-0479">Metal-binding</keyword>
<dbReference type="Proteomes" id="UP001203338">
    <property type="component" value="Unassembled WGS sequence"/>
</dbReference>
<dbReference type="GO" id="GO:0004427">
    <property type="term" value="F:inorganic diphosphate phosphatase activity"/>
    <property type="evidence" value="ECO:0007669"/>
    <property type="project" value="UniProtKB-EC"/>
</dbReference>
<dbReference type="Pfam" id="PF01368">
    <property type="entry name" value="DHH"/>
    <property type="match status" value="1"/>
</dbReference>
<dbReference type="Gene3D" id="3.90.1640.10">
    <property type="entry name" value="inorganic pyrophosphatase (n-terminal core)"/>
    <property type="match status" value="1"/>
</dbReference>
<organism evidence="9 10">
    <name type="scientific">Parendozoicomonas callyspongiae</name>
    <dbReference type="NCBI Taxonomy" id="2942213"/>
    <lineage>
        <taxon>Bacteria</taxon>
        <taxon>Pseudomonadati</taxon>
        <taxon>Pseudomonadota</taxon>
        <taxon>Gammaproteobacteria</taxon>
        <taxon>Oceanospirillales</taxon>
        <taxon>Endozoicomonadaceae</taxon>
        <taxon>Parendozoicomonas</taxon>
    </lineage>
</organism>
<comment type="cofactor">
    <cofactor evidence="1">
        <name>Mn(2+)</name>
        <dbReference type="ChEBI" id="CHEBI:29035"/>
    </cofactor>
</comment>
<dbReference type="InterPro" id="IPR001667">
    <property type="entry name" value="DDH_dom"/>
</dbReference>
<dbReference type="PANTHER" id="PTHR12112:SF22">
    <property type="entry name" value="MANGANESE-DEPENDENT INORGANIC PYROPHOSPHATASE-RELATED"/>
    <property type="match status" value="1"/>
</dbReference>
<dbReference type="EMBL" id="JAMFLX010000013">
    <property type="protein sequence ID" value="MCL6270429.1"/>
    <property type="molecule type" value="Genomic_DNA"/>
</dbReference>